<dbReference type="PANTHER" id="PTHR36526">
    <property type="entry name" value="TRANSMEMBRANE PROTEIN 154"/>
    <property type="match status" value="1"/>
</dbReference>
<feature type="compositionally biased region" description="Acidic residues" evidence="1">
    <location>
        <begin position="102"/>
        <end position="117"/>
    </location>
</feature>
<dbReference type="Proteomes" id="UP001497482">
    <property type="component" value="Chromosome 3"/>
</dbReference>
<dbReference type="InterPro" id="IPR028064">
    <property type="entry name" value="TMEM154"/>
</dbReference>
<evidence type="ECO:0000313" key="4">
    <source>
        <dbReference type="Proteomes" id="UP001497482"/>
    </source>
</evidence>
<evidence type="ECO:0008006" key="5">
    <source>
        <dbReference type="Google" id="ProtNLM"/>
    </source>
</evidence>
<feature type="transmembrane region" description="Helical" evidence="2">
    <location>
        <begin position="171"/>
        <end position="194"/>
    </location>
</feature>
<dbReference type="EMBL" id="OZ035825">
    <property type="protein sequence ID" value="CAL1601017.1"/>
    <property type="molecule type" value="Genomic_DNA"/>
</dbReference>
<dbReference type="Pfam" id="PF15102">
    <property type="entry name" value="TMEM154"/>
    <property type="match status" value="1"/>
</dbReference>
<keyword evidence="4" id="KW-1185">Reference proteome</keyword>
<dbReference type="PANTHER" id="PTHR36526:SF1">
    <property type="entry name" value="TRANSMEMBRANE PROTEIN 154"/>
    <property type="match status" value="1"/>
</dbReference>
<gene>
    <name evidence="3" type="ORF">KC01_LOCUS29063</name>
</gene>
<name>A0AAV2LNT6_KNICA</name>
<evidence type="ECO:0000256" key="1">
    <source>
        <dbReference type="SAM" id="MobiDB-lite"/>
    </source>
</evidence>
<feature type="region of interest" description="Disordered" evidence="1">
    <location>
        <begin position="85"/>
        <end position="161"/>
    </location>
</feature>
<dbReference type="AlphaFoldDB" id="A0AAV2LNT6"/>
<proteinExistence type="predicted"/>
<feature type="region of interest" description="Disordered" evidence="1">
    <location>
        <begin position="200"/>
        <end position="226"/>
    </location>
</feature>
<accession>A0AAV2LNT6</accession>
<organism evidence="3 4">
    <name type="scientific">Knipowitschia caucasica</name>
    <name type="common">Caucasian dwarf goby</name>
    <name type="synonym">Pomatoschistus caucasicus</name>
    <dbReference type="NCBI Taxonomy" id="637954"/>
    <lineage>
        <taxon>Eukaryota</taxon>
        <taxon>Metazoa</taxon>
        <taxon>Chordata</taxon>
        <taxon>Craniata</taxon>
        <taxon>Vertebrata</taxon>
        <taxon>Euteleostomi</taxon>
        <taxon>Actinopterygii</taxon>
        <taxon>Neopterygii</taxon>
        <taxon>Teleostei</taxon>
        <taxon>Neoteleostei</taxon>
        <taxon>Acanthomorphata</taxon>
        <taxon>Gobiaria</taxon>
        <taxon>Gobiiformes</taxon>
        <taxon>Gobioidei</taxon>
        <taxon>Gobiidae</taxon>
        <taxon>Gobiinae</taxon>
        <taxon>Knipowitschia</taxon>
    </lineage>
</organism>
<dbReference type="InterPro" id="IPR053087">
    <property type="entry name" value="TMEM154-like"/>
</dbReference>
<reference evidence="3 4" key="1">
    <citation type="submission" date="2024-04" db="EMBL/GenBank/DDBJ databases">
        <authorList>
            <person name="Waldvogel A.-M."/>
            <person name="Schoenle A."/>
        </authorList>
    </citation>
    <scope>NUCLEOTIDE SEQUENCE [LARGE SCALE GENOMIC DNA]</scope>
</reference>
<keyword evidence="2" id="KW-1133">Transmembrane helix</keyword>
<keyword evidence="2" id="KW-0472">Membrane</keyword>
<feature type="compositionally biased region" description="Acidic residues" evidence="1">
    <location>
        <begin position="85"/>
        <end position="94"/>
    </location>
</feature>
<evidence type="ECO:0000313" key="3">
    <source>
        <dbReference type="EMBL" id="CAL1601017.1"/>
    </source>
</evidence>
<keyword evidence="2" id="KW-0812">Transmembrane</keyword>
<feature type="compositionally biased region" description="Basic and acidic residues" evidence="1">
    <location>
        <begin position="134"/>
        <end position="147"/>
    </location>
</feature>
<evidence type="ECO:0000256" key="2">
    <source>
        <dbReference type="SAM" id="Phobius"/>
    </source>
</evidence>
<protein>
    <recommendedName>
        <fullName evidence="5">Transmembrane protein 154</fullName>
    </recommendedName>
</protein>
<sequence length="256" mass="28089">MQLAATRTQRIASHPSARCDSDTGCFQCLRKCDGVTRARAEHNGKNMSVHFDMRGPRNQKSKSPSLLLLLLLLLSGLKHTVVCEEEDADPEAEGTENRGEEEVAAENEGDTDPDENDANTPTTYTTPTEDGVNEEERGSGGSGEHEAGSTIKPTDETGVTSSSLEEEDFDLLLIIIPVVLVILIISIIFCGLFIHRRLNSGSRPSEVDKEDPFLDGSSTEKVPMPMFEEDVPSVLELEMEDLDDWIKKDGDQNQLA</sequence>